<keyword evidence="4" id="KW-0406">Ion transport</keyword>
<evidence type="ECO:0000256" key="8">
    <source>
        <dbReference type="ARBA" id="ARBA00023136"/>
    </source>
</evidence>
<evidence type="ECO:0000256" key="2">
    <source>
        <dbReference type="ARBA" id="ARBA00022448"/>
    </source>
</evidence>
<name>A0ABV8UYV5_9GAMM</name>
<dbReference type="PANTHER" id="PTHR47234">
    <property type="match status" value="1"/>
</dbReference>
<evidence type="ECO:0000256" key="4">
    <source>
        <dbReference type="ARBA" id="ARBA00022496"/>
    </source>
</evidence>
<evidence type="ECO:0000256" key="11">
    <source>
        <dbReference type="RuleBase" id="RU003357"/>
    </source>
</evidence>
<dbReference type="InterPro" id="IPR037066">
    <property type="entry name" value="Plug_dom_sf"/>
</dbReference>
<feature type="domain" description="Secretin/TonB short N-terminal" evidence="12">
    <location>
        <begin position="64"/>
        <end position="115"/>
    </location>
</feature>
<evidence type="ECO:0000256" key="1">
    <source>
        <dbReference type="ARBA" id="ARBA00004571"/>
    </source>
</evidence>
<dbReference type="InterPro" id="IPR000531">
    <property type="entry name" value="Beta-barrel_TonB"/>
</dbReference>
<evidence type="ECO:0000256" key="9">
    <source>
        <dbReference type="ARBA" id="ARBA00023237"/>
    </source>
</evidence>
<accession>A0ABV8UYV5</accession>
<keyword evidence="7 11" id="KW-0798">TonB box</keyword>
<dbReference type="InterPro" id="IPR011662">
    <property type="entry name" value="Secretin/TonB_short_N"/>
</dbReference>
<evidence type="ECO:0000256" key="7">
    <source>
        <dbReference type="ARBA" id="ARBA00023077"/>
    </source>
</evidence>
<dbReference type="Pfam" id="PF07715">
    <property type="entry name" value="Plug"/>
    <property type="match status" value="1"/>
</dbReference>
<dbReference type="Gene3D" id="2.170.130.10">
    <property type="entry name" value="TonB-dependent receptor, plug domain"/>
    <property type="match status" value="1"/>
</dbReference>
<dbReference type="EMBL" id="JBHSCX010000001">
    <property type="protein sequence ID" value="MFC4360856.1"/>
    <property type="molecule type" value="Genomic_DNA"/>
</dbReference>
<dbReference type="InterPro" id="IPR012910">
    <property type="entry name" value="Plug_dom"/>
</dbReference>
<dbReference type="InterPro" id="IPR039426">
    <property type="entry name" value="TonB-dep_rcpt-like"/>
</dbReference>
<keyword evidence="8 10" id="KW-0472">Membrane</keyword>
<dbReference type="PROSITE" id="PS52016">
    <property type="entry name" value="TONB_DEPENDENT_REC_3"/>
    <property type="match status" value="1"/>
</dbReference>
<proteinExistence type="inferred from homology"/>
<evidence type="ECO:0000313" key="13">
    <source>
        <dbReference type="EMBL" id="MFC4360856.1"/>
    </source>
</evidence>
<comment type="caution">
    <text evidence="13">The sequence shown here is derived from an EMBL/GenBank/DDBJ whole genome shotgun (WGS) entry which is preliminary data.</text>
</comment>
<keyword evidence="2 10" id="KW-0813">Transport</keyword>
<dbReference type="Proteomes" id="UP001595840">
    <property type="component" value="Unassembled WGS sequence"/>
</dbReference>
<dbReference type="InterPro" id="IPR036942">
    <property type="entry name" value="Beta-barrel_TonB_sf"/>
</dbReference>
<keyword evidence="9 10" id="KW-0998">Cell outer membrane</keyword>
<dbReference type="RefSeq" id="WP_290264782.1">
    <property type="nucleotide sequence ID" value="NZ_JAUFQG010000006.1"/>
</dbReference>
<keyword evidence="14" id="KW-1185">Reference proteome</keyword>
<keyword evidence="13" id="KW-0675">Receptor</keyword>
<dbReference type="Gene3D" id="2.40.170.20">
    <property type="entry name" value="TonB-dependent receptor, beta-barrel domain"/>
    <property type="match status" value="1"/>
</dbReference>
<organism evidence="13 14">
    <name type="scientific">Simiduia curdlanivorans</name>
    <dbReference type="NCBI Taxonomy" id="1492769"/>
    <lineage>
        <taxon>Bacteria</taxon>
        <taxon>Pseudomonadati</taxon>
        <taxon>Pseudomonadota</taxon>
        <taxon>Gammaproteobacteria</taxon>
        <taxon>Cellvibrionales</taxon>
        <taxon>Cellvibrionaceae</taxon>
        <taxon>Simiduia</taxon>
    </lineage>
</organism>
<evidence type="ECO:0000259" key="12">
    <source>
        <dbReference type="SMART" id="SM00965"/>
    </source>
</evidence>
<keyword evidence="4" id="KW-0410">Iron transport</keyword>
<keyword evidence="3 10" id="KW-1134">Transmembrane beta strand</keyword>
<protein>
    <submittedName>
        <fullName evidence="13">TonB-dependent receptor domain-containing protein</fullName>
    </submittedName>
</protein>
<gene>
    <name evidence="13" type="ORF">ACFOX3_01010</name>
</gene>
<evidence type="ECO:0000256" key="10">
    <source>
        <dbReference type="PROSITE-ProRule" id="PRU01360"/>
    </source>
</evidence>
<evidence type="ECO:0000256" key="3">
    <source>
        <dbReference type="ARBA" id="ARBA00022452"/>
    </source>
</evidence>
<reference evidence="14" key="1">
    <citation type="journal article" date="2019" name="Int. J. Syst. Evol. Microbiol.">
        <title>The Global Catalogue of Microorganisms (GCM) 10K type strain sequencing project: providing services to taxonomists for standard genome sequencing and annotation.</title>
        <authorList>
            <consortium name="The Broad Institute Genomics Platform"/>
            <consortium name="The Broad Institute Genome Sequencing Center for Infectious Disease"/>
            <person name="Wu L."/>
            <person name="Ma J."/>
        </authorList>
    </citation>
    <scope>NUCLEOTIDE SEQUENCE [LARGE SCALE GENOMIC DNA]</scope>
    <source>
        <strain evidence="14">CECT 8570</strain>
    </source>
</reference>
<evidence type="ECO:0000256" key="6">
    <source>
        <dbReference type="ARBA" id="ARBA00023004"/>
    </source>
</evidence>
<dbReference type="SMART" id="SM00965">
    <property type="entry name" value="STN"/>
    <property type="match status" value="1"/>
</dbReference>
<dbReference type="CDD" id="cd01347">
    <property type="entry name" value="ligand_gated_channel"/>
    <property type="match status" value="1"/>
</dbReference>
<sequence>MNLSILLRIVQARMPLTLLRMAPRVLLLFLLWSPLGSAAPHQFSLPSQPLSDALLAYAALVPDVRLVFRPEQLAGLTAGAVIGQYEPVAALEMLLAGQPLRKRELEPNTYLLEPLPVATVAPSKAAVARQSRDDVGADAADSLPIIEELVTIGTRSRTRKLLQSTVPIDIVHGYSLSRSAPASLGEQLQSQAPSFNFSRTMVSDGADLVRPATMRGMNPDQLLVMINGKRRHHQAQINIQQVVGRGSSGVDMNAIPTVMLERVEVLRDGASALYGSDAIAGVLNLVLKSGQQDPELNVQYGQTHEGDGQSLISSLAGGFDLGADASAFIALEVQDRAATNRAAPDQRFEPARVSMRIGDTEQQSWNLFGNGQWALSEQLEVYGFGGSARRAGLSAGFYRGAGASDGTAPVSARYLPGLDPEGFLPLQSTRSEDDSVALGAVIELPEAWSLDISSSWGENRFIQGTDYSVNVSLGEQTPTSATNGELKYSQLQHAVVASGLVDASGLEELLVTGGAEWRRENYQITTGEFASYAYGPEDDFSLFIPSPIDPCPTETGLVCADGQARSRAQAGMQAYPGYRLPVSDQRDSMAWFVEAEIDFDERLAIALASRWESFGDVGRTLNGKLSLRYQLTRALMLRGGVASGFRAPGINQRSFTHVITNIGPDVLTNTLHAAEDSEVLEALGVAPLAAERSKHASIGAIWQPVQGLSLSLDGFHIDVADAIALSDVIAAEPGACLPNCAFAQALAAQGNNIGAVQFMYNAMDTVTTGFDLVARYQWRHDWGQTQLSLLGHYNRTRVLTLHGPQGFAPSELYSDAQVMLTEQGQPRRRLLLSADWQYASWSTSVRLNRFGSVKTSYFTEAGLGVDLPDVDETFHKSGRAWLLDADISYRFNGGFSISLGGNNLLNTYPEPLAKPSLLGEISGNSFVYPWESSPYGINGAFYYARAVYQL</sequence>
<comment type="similarity">
    <text evidence="10 11">Belongs to the TonB-dependent receptor family.</text>
</comment>
<dbReference type="PANTHER" id="PTHR47234:SF3">
    <property type="entry name" value="SECRETIN_TONB SHORT N-TERMINAL DOMAIN-CONTAINING PROTEIN"/>
    <property type="match status" value="1"/>
</dbReference>
<comment type="subcellular location">
    <subcellularLocation>
        <location evidence="1 10">Cell outer membrane</location>
        <topology evidence="1 10">Multi-pass membrane protein</topology>
    </subcellularLocation>
</comment>
<dbReference type="SUPFAM" id="SSF56935">
    <property type="entry name" value="Porins"/>
    <property type="match status" value="1"/>
</dbReference>
<keyword evidence="5 10" id="KW-0812">Transmembrane</keyword>
<keyword evidence="6" id="KW-0408">Iron</keyword>
<evidence type="ECO:0000256" key="5">
    <source>
        <dbReference type="ARBA" id="ARBA00022692"/>
    </source>
</evidence>
<dbReference type="Gene3D" id="3.55.50.30">
    <property type="match status" value="1"/>
</dbReference>
<dbReference type="Pfam" id="PF00593">
    <property type="entry name" value="TonB_dep_Rec_b-barrel"/>
    <property type="match status" value="1"/>
</dbReference>
<evidence type="ECO:0000313" key="14">
    <source>
        <dbReference type="Proteomes" id="UP001595840"/>
    </source>
</evidence>